<gene>
    <name evidence="1" type="ORF">GCM10007053_13050</name>
</gene>
<comment type="caution">
    <text evidence="1">The sequence shown here is derived from an EMBL/GenBank/DDBJ whole genome shotgun (WGS) entry which is preliminary data.</text>
</comment>
<dbReference type="AlphaFoldDB" id="A0A919CJA5"/>
<reference evidence="1" key="2">
    <citation type="submission" date="2020-09" db="EMBL/GenBank/DDBJ databases">
        <authorList>
            <person name="Sun Q."/>
            <person name="Kim S."/>
        </authorList>
    </citation>
    <scope>NUCLEOTIDE SEQUENCE</scope>
    <source>
        <strain evidence="1">KCTC 23430</strain>
    </source>
</reference>
<accession>A0A919CJA5</accession>
<evidence type="ECO:0000313" key="2">
    <source>
        <dbReference type="Proteomes" id="UP000644693"/>
    </source>
</evidence>
<proteinExistence type="predicted"/>
<keyword evidence="2" id="KW-1185">Reference proteome</keyword>
<organism evidence="1 2">
    <name type="scientific">Parahalioglobus pacificus</name>
    <dbReference type="NCBI Taxonomy" id="930806"/>
    <lineage>
        <taxon>Bacteria</taxon>
        <taxon>Pseudomonadati</taxon>
        <taxon>Pseudomonadota</taxon>
        <taxon>Gammaproteobacteria</taxon>
        <taxon>Cellvibrionales</taxon>
        <taxon>Halieaceae</taxon>
        <taxon>Parahalioglobus</taxon>
    </lineage>
</organism>
<dbReference type="EMBL" id="BMYM01000001">
    <property type="protein sequence ID" value="GHD30847.1"/>
    <property type="molecule type" value="Genomic_DNA"/>
</dbReference>
<dbReference type="Proteomes" id="UP000644693">
    <property type="component" value="Unassembled WGS sequence"/>
</dbReference>
<reference evidence="1" key="1">
    <citation type="journal article" date="2014" name="Int. J. Syst. Evol. Microbiol.">
        <title>Complete genome sequence of Corynebacterium casei LMG S-19264T (=DSM 44701T), isolated from a smear-ripened cheese.</title>
        <authorList>
            <consortium name="US DOE Joint Genome Institute (JGI-PGF)"/>
            <person name="Walter F."/>
            <person name="Albersmeier A."/>
            <person name="Kalinowski J."/>
            <person name="Ruckert C."/>
        </authorList>
    </citation>
    <scope>NUCLEOTIDE SEQUENCE</scope>
    <source>
        <strain evidence="1">KCTC 23430</strain>
    </source>
</reference>
<sequence>MAYVIAVATDDSANGNLFAFPSDTLPPSGSTVNFREGENIGNTSIISLCESSCPAQGPLALRANVSEQHVVIDVQGYFYPENRKGYVWANDPAADEYIAEGIYAFNSKNGEISISRVSSGRYIVLFEELADGVIDGNVMVSRYGPSPGICTVDNWESQGSPDLRVEVRCFDLSGNPQDALFTVLFNGGQ</sequence>
<evidence type="ECO:0000313" key="1">
    <source>
        <dbReference type="EMBL" id="GHD30847.1"/>
    </source>
</evidence>
<name>A0A919CJA5_9GAMM</name>
<protein>
    <submittedName>
        <fullName evidence="1">Uncharacterized protein</fullName>
    </submittedName>
</protein>